<gene>
    <name evidence="2" type="ORF">M440DRAFT_1129053</name>
</gene>
<dbReference type="Proteomes" id="UP000240760">
    <property type="component" value="Unassembled WGS sequence"/>
</dbReference>
<accession>A0A2T4CG79</accession>
<proteinExistence type="predicted"/>
<evidence type="ECO:0000313" key="2">
    <source>
        <dbReference type="EMBL" id="PTB80532.1"/>
    </source>
</evidence>
<protein>
    <submittedName>
        <fullName evidence="2">Uncharacterized protein</fullName>
    </submittedName>
</protein>
<sequence length="172" mass="18691">MTTEAVVMLLPGGNGVKDGSQFATLQFANSCLVSLTCCNRRPRATPQESKAKSQGSRMQGREDRRAITEYGVDKKLKEIPEEAEARHCYSDFDLAPHPGGPLIRAQSLARQSAPPSITFDTADRTGPNALAALARHLLRAQAAGERKKKKEKGNKESGRVRRGPKTGGHIRT</sequence>
<dbReference type="EMBL" id="KZ679127">
    <property type="protein sequence ID" value="PTB80532.1"/>
    <property type="molecule type" value="Genomic_DNA"/>
</dbReference>
<organism evidence="2 3">
    <name type="scientific">Trichoderma longibrachiatum ATCC 18648</name>
    <dbReference type="NCBI Taxonomy" id="983965"/>
    <lineage>
        <taxon>Eukaryota</taxon>
        <taxon>Fungi</taxon>
        <taxon>Dikarya</taxon>
        <taxon>Ascomycota</taxon>
        <taxon>Pezizomycotina</taxon>
        <taxon>Sordariomycetes</taxon>
        <taxon>Hypocreomycetidae</taxon>
        <taxon>Hypocreales</taxon>
        <taxon>Hypocreaceae</taxon>
        <taxon>Trichoderma</taxon>
    </lineage>
</organism>
<reference evidence="2 3" key="1">
    <citation type="submission" date="2016-07" db="EMBL/GenBank/DDBJ databases">
        <title>Multiple horizontal gene transfer events from other fungi enriched the ability of initially mycotrophic Trichoderma (Ascomycota) to feed on dead plant biomass.</title>
        <authorList>
            <consortium name="DOE Joint Genome Institute"/>
            <person name="Aerts A."/>
            <person name="Atanasova L."/>
            <person name="Chenthamara K."/>
            <person name="Zhang J."/>
            <person name="Grujic M."/>
            <person name="Henrissat B."/>
            <person name="Kuo A."/>
            <person name="Salamov A."/>
            <person name="Lipzen A."/>
            <person name="Labutti K."/>
            <person name="Barry K."/>
            <person name="Miao Y."/>
            <person name="Rahimi M.J."/>
            <person name="Shen Q."/>
            <person name="Grigoriev I.V."/>
            <person name="Kubicek C.P."/>
            <person name="Druzhinina I.S."/>
        </authorList>
    </citation>
    <scope>NUCLEOTIDE SEQUENCE [LARGE SCALE GENOMIC DNA]</scope>
    <source>
        <strain evidence="2 3">ATCC 18648</strain>
    </source>
</reference>
<dbReference type="AlphaFoldDB" id="A0A2T4CG79"/>
<feature type="compositionally biased region" description="Basic and acidic residues" evidence="1">
    <location>
        <begin position="59"/>
        <end position="69"/>
    </location>
</feature>
<feature type="region of interest" description="Disordered" evidence="1">
    <location>
        <begin position="42"/>
        <end position="69"/>
    </location>
</feature>
<name>A0A2T4CG79_TRILO</name>
<evidence type="ECO:0000256" key="1">
    <source>
        <dbReference type="SAM" id="MobiDB-lite"/>
    </source>
</evidence>
<feature type="region of interest" description="Disordered" evidence="1">
    <location>
        <begin position="141"/>
        <end position="172"/>
    </location>
</feature>
<keyword evidence="3" id="KW-1185">Reference proteome</keyword>
<feature type="compositionally biased region" description="Polar residues" evidence="1">
    <location>
        <begin position="46"/>
        <end position="57"/>
    </location>
</feature>
<evidence type="ECO:0000313" key="3">
    <source>
        <dbReference type="Proteomes" id="UP000240760"/>
    </source>
</evidence>
<feature type="compositionally biased region" description="Basic residues" evidence="1">
    <location>
        <begin position="160"/>
        <end position="172"/>
    </location>
</feature>